<reference evidence="9 10" key="1">
    <citation type="submission" date="2019-09" db="EMBL/GenBank/DDBJ databases">
        <title>YIM 132180 draft genome.</title>
        <authorList>
            <person name="Zhang K."/>
        </authorList>
    </citation>
    <scope>NUCLEOTIDE SEQUENCE [LARGE SCALE GENOMIC DNA]</scope>
    <source>
        <strain evidence="9 10">YIM 132180</strain>
    </source>
</reference>
<keyword evidence="4" id="KW-0456">Lyase</keyword>
<evidence type="ECO:0000256" key="2">
    <source>
        <dbReference type="ARBA" id="ARBA00008872"/>
    </source>
</evidence>
<evidence type="ECO:0000256" key="4">
    <source>
        <dbReference type="ARBA" id="ARBA00023239"/>
    </source>
</evidence>
<dbReference type="PRINTS" id="PR01179">
    <property type="entry name" value="ODADCRBXLASE"/>
</dbReference>
<dbReference type="AlphaFoldDB" id="A0A7V7PQX8"/>
<dbReference type="GO" id="GO:0005737">
    <property type="term" value="C:cytoplasm"/>
    <property type="evidence" value="ECO:0007669"/>
    <property type="project" value="TreeGrafter"/>
</dbReference>
<dbReference type="RefSeq" id="WP_150968961.1">
    <property type="nucleotide sequence ID" value="NZ_VZDO01000004.1"/>
</dbReference>
<dbReference type="EMBL" id="VZDO01000004">
    <property type="protein sequence ID" value="KAB0680809.1"/>
    <property type="molecule type" value="Genomic_DNA"/>
</dbReference>
<dbReference type="InterPro" id="IPR009006">
    <property type="entry name" value="Ala_racemase/Decarboxylase_C"/>
</dbReference>
<keyword evidence="10" id="KW-1185">Reference proteome</keyword>
<feature type="active site" description="Proton donor" evidence="5">
    <location>
        <position position="336"/>
    </location>
</feature>
<evidence type="ECO:0000256" key="5">
    <source>
        <dbReference type="PIRSR" id="PIRSR600183-50"/>
    </source>
</evidence>
<evidence type="ECO:0000256" key="6">
    <source>
        <dbReference type="RuleBase" id="RU003737"/>
    </source>
</evidence>
<evidence type="ECO:0000256" key="1">
    <source>
        <dbReference type="ARBA" id="ARBA00001933"/>
    </source>
</evidence>
<dbReference type="SUPFAM" id="SSF50621">
    <property type="entry name" value="Alanine racemase C-terminal domain-like"/>
    <property type="match status" value="1"/>
</dbReference>
<comment type="cofactor">
    <cofactor evidence="1 5">
        <name>pyridoxal 5'-phosphate</name>
        <dbReference type="ChEBI" id="CHEBI:597326"/>
    </cofactor>
</comment>
<feature type="domain" description="Orn/DAP/Arg decarboxylase 2 N-terminal" evidence="8">
    <location>
        <begin position="32"/>
        <end position="269"/>
    </location>
</feature>
<proteinExistence type="inferred from homology"/>
<dbReference type="GO" id="GO:0004586">
    <property type="term" value="F:ornithine decarboxylase activity"/>
    <property type="evidence" value="ECO:0007669"/>
    <property type="project" value="TreeGrafter"/>
</dbReference>
<organism evidence="9 10">
    <name type="scientific">Plantimonas leprariae</name>
    <dbReference type="NCBI Taxonomy" id="2615207"/>
    <lineage>
        <taxon>Bacteria</taxon>
        <taxon>Pseudomonadati</taxon>
        <taxon>Pseudomonadota</taxon>
        <taxon>Alphaproteobacteria</taxon>
        <taxon>Hyphomicrobiales</taxon>
        <taxon>Aurantimonadaceae</taxon>
        <taxon>Plantimonas</taxon>
    </lineage>
</organism>
<name>A0A7V7PQX8_9HYPH</name>
<dbReference type="SUPFAM" id="SSF51419">
    <property type="entry name" value="PLP-binding barrel"/>
    <property type="match status" value="1"/>
</dbReference>
<dbReference type="InterPro" id="IPR002433">
    <property type="entry name" value="Orn_de-COase"/>
</dbReference>
<protein>
    <submittedName>
        <fullName evidence="9">Ornithine decarboxylase</fullName>
    </submittedName>
</protein>
<comment type="caution">
    <text evidence="9">The sequence shown here is derived from an EMBL/GenBank/DDBJ whole genome shotgun (WGS) entry which is preliminary data.</text>
</comment>
<dbReference type="InterPro" id="IPR022644">
    <property type="entry name" value="De-COase2_N"/>
</dbReference>
<comment type="similarity">
    <text evidence="2 6">Belongs to the Orn/Lys/Arg decarboxylase class-II family.</text>
</comment>
<evidence type="ECO:0000259" key="7">
    <source>
        <dbReference type="Pfam" id="PF00278"/>
    </source>
</evidence>
<dbReference type="InterPro" id="IPR022643">
    <property type="entry name" value="De-COase2_C"/>
</dbReference>
<dbReference type="Pfam" id="PF00278">
    <property type="entry name" value="Orn_DAP_Arg_deC"/>
    <property type="match status" value="1"/>
</dbReference>
<dbReference type="PRINTS" id="PR01182">
    <property type="entry name" value="ORNDCRBXLASE"/>
</dbReference>
<keyword evidence="3 5" id="KW-0663">Pyridoxal phosphate</keyword>
<sequence length="406" mass="44488">MQRFTSAKDAALTLRPDAPVYCFRPEVLTADAKAFMAAFPGETAYAVKTNGERMVLETLAKAGVATFDVASPGEFEAVRAVAPQAAMLYMHPVKAQSDINLALQTYGIRTLSLDHEDEVAKILRIVRALDLDPSTITLFIRLATKGHAAYELSKKFGAAPAHAVELLQRCERIGFKVGLCFHVGSQIEDPETYERALASADWVRARAGVTLAGLDVGGGFPAEYGHDPRRRKPEMPALPEIMERLRADIAAWGFEDVPLVAEPGRVVVARAFSLIVRVLLRKGRRLYINDGIWASLSDSWTGKITLPARFIPDPARKTRNGDPAQVTAFRVCGATCDSVDILSRPFWLPETVDTGDWIEIGHIGAYSLSLRTRFNGFYPDTFVEVETPFDAGDAPQGYASLETMAD</sequence>
<dbReference type="Pfam" id="PF02784">
    <property type="entry name" value="Orn_Arg_deC_N"/>
    <property type="match status" value="1"/>
</dbReference>
<gene>
    <name evidence="9" type="ORF">F6X38_07405</name>
</gene>
<dbReference type="PANTHER" id="PTHR11482:SF6">
    <property type="entry name" value="ORNITHINE DECARBOXYLASE 1-RELATED"/>
    <property type="match status" value="1"/>
</dbReference>
<evidence type="ECO:0000256" key="3">
    <source>
        <dbReference type="ARBA" id="ARBA00022898"/>
    </source>
</evidence>
<feature type="modified residue" description="N6-(pyridoxal phosphate)lysine" evidence="5">
    <location>
        <position position="48"/>
    </location>
</feature>
<dbReference type="PANTHER" id="PTHR11482">
    <property type="entry name" value="ARGININE/DIAMINOPIMELATE/ORNITHINE DECARBOXYLASE"/>
    <property type="match status" value="1"/>
</dbReference>
<dbReference type="Gene3D" id="2.40.37.10">
    <property type="entry name" value="Lyase, Ornithine Decarboxylase, Chain A, domain 1"/>
    <property type="match status" value="1"/>
</dbReference>
<evidence type="ECO:0000313" key="10">
    <source>
        <dbReference type="Proteomes" id="UP000432089"/>
    </source>
</evidence>
<feature type="domain" description="Orn/DAP/Arg decarboxylase 2 C-terminal" evidence="7">
    <location>
        <begin position="270"/>
        <end position="362"/>
    </location>
</feature>
<dbReference type="Gene3D" id="3.20.20.10">
    <property type="entry name" value="Alanine racemase"/>
    <property type="match status" value="1"/>
</dbReference>
<dbReference type="InterPro" id="IPR000183">
    <property type="entry name" value="Orn/DAP/Arg_de-COase"/>
</dbReference>
<dbReference type="Proteomes" id="UP000432089">
    <property type="component" value="Unassembled WGS sequence"/>
</dbReference>
<dbReference type="InterPro" id="IPR029066">
    <property type="entry name" value="PLP-binding_barrel"/>
</dbReference>
<accession>A0A7V7PQX8</accession>
<evidence type="ECO:0000313" key="9">
    <source>
        <dbReference type="EMBL" id="KAB0680809.1"/>
    </source>
</evidence>
<dbReference type="GO" id="GO:0033387">
    <property type="term" value="P:putrescine biosynthetic process from arginine, via ornithine"/>
    <property type="evidence" value="ECO:0007669"/>
    <property type="project" value="TreeGrafter"/>
</dbReference>
<evidence type="ECO:0000259" key="8">
    <source>
        <dbReference type="Pfam" id="PF02784"/>
    </source>
</evidence>